<protein>
    <submittedName>
        <fullName evidence="2">Uncharacterized protein</fullName>
    </submittedName>
</protein>
<comment type="caution">
    <text evidence="2">The sequence shown here is derived from an EMBL/GenBank/DDBJ whole genome shotgun (WGS) entry which is preliminary data.</text>
</comment>
<proteinExistence type="predicted"/>
<dbReference type="AlphaFoldDB" id="A0AAU9UEB3"/>
<evidence type="ECO:0000313" key="2">
    <source>
        <dbReference type="EMBL" id="CAH2095135.1"/>
    </source>
</evidence>
<feature type="region of interest" description="Disordered" evidence="1">
    <location>
        <begin position="83"/>
        <end position="116"/>
    </location>
</feature>
<organism evidence="2 3">
    <name type="scientific">Euphydryas editha</name>
    <name type="common">Edith's checkerspot</name>
    <dbReference type="NCBI Taxonomy" id="104508"/>
    <lineage>
        <taxon>Eukaryota</taxon>
        <taxon>Metazoa</taxon>
        <taxon>Ecdysozoa</taxon>
        <taxon>Arthropoda</taxon>
        <taxon>Hexapoda</taxon>
        <taxon>Insecta</taxon>
        <taxon>Pterygota</taxon>
        <taxon>Neoptera</taxon>
        <taxon>Endopterygota</taxon>
        <taxon>Lepidoptera</taxon>
        <taxon>Glossata</taxon>
        <taxon>Ditrysia</taxon>
        <taxon>Papilionoidea</taxon>
        <taxon>Nymphalidae</taxon>
        <taxon>Nymphalinae</taxon>
        <taxon>Euphydryas</taxon>
    </lineage>
</organism>
<accession>A0AAU9UEB3</accession>
<sequence length="116" mass="13299">MTSFELLFELRQKAKESIQKIQEENIKSYNKRRKMAKEYSIGDLVAIKRTQFSQGNKLYPKYLGPYEIIKCQQNDRYIVKKVGNDEGPINTTTSADNMKPWISEAEDSSGSDEPAG</sequence>
<evidence type="ECO:0000313" key="3">
    <source>
        <dbReference type="Proteomes" id="UP001153954"/>
    </source>
</evidence>
<dbReference type="Proteomes" id="UP001153954">
    <property type="component" value="Unassembled WGS sequence"/>
</dbReference>
<reference evidence="2" key="1">
    <citation type="submission" date="2022-03" db="EMBL/GenBank/DDBJ databases">
        <authorList>
            <person name="Tunstrom K."/>
        </authorList>
    </citation>
    <scope>NUCLEOTIDE SEQUENCE</scope>
</reference>
<gene>
    <name evidence="2" type="ORF">EEDITHA_LOCUS10625</name>
</gene>
<keyword evidence="3" id="KW-1185">Reference proteome</keyword>
<evidence type="ECO:0000256" key="1">
    <source>
        <dbReference type="SAM" id="MobiDB-lite"/>
    </source>
</evidence>
<feature type="compositionally biased region" description="Acidic residues" evidence="1">
    <location>
        <begin position="104"/>
        <end position="116"/>
    </location>
</feature>
<name>A0AAU9UEB3_EUPED</name>
<dbReference type="EMBL" id="CAKOGL010000015">
    <property type="protein sequence ID" value="CAH2095135.1"/>
    <property type="molecule type" value="Genomic_DNA"/>
</dbReference>